<comment type="caution">
    <text evidence="1">The sequence shown here is derived from an EMBL/GenBank/DDBJ whole genome shotgun (WGS) entry which is preliminary data.</text>
</comment>
<protein>
    <submittedName>
        <fullName evidence="1">Uncharacterized protein</fullName>
    </submittedName>
</protein>
<sequence>MPVWLYVSVPVIFMSIPPSKWWTKMTGSLPTRYIGSVAEVHPVSSRIVAAALATGLMGMSFSYCSQPVNQGRNPISPYGLERVDVKARKGETGRADRLWPSRGESTTGETFEVTPAAWNSAEGGHPGKRVPGAAARSVMIQLSGERGTPQLIGSGQWRRLISRFGENPDG</sequence>
<accession>A0ABN1Q9T4</accession>
<evidence type="ECO:0000313" key="1">
    <source>
        <dbReference type="EMBL" id="GAA0939657.1"/>
    </source>
</evidence>
<keyword evidence="2" id="KW-1185">Reference proteome</keyword>
<organism evidence="1 2">
    <name type="scientific">Nonomuraea longicatena</name>
    <dbReference type="NCBI Taxonomy" id="83682"/>
    <lineage>
        <taxon>Bacteria</taxon>
        <taxon>Bacillati</taxon>
        <taxon>Actinomycetota</taxon>
        <taxon>Actinomycetes</taxon>
        <taxon>Streptosporangiales</taxon>
        <taxon>Streptosporangiaceae</taxon>
        <taxon>Nonomuraea</taxon>
    </lineage>
</organism>
<dbReference type="Proteomes" id="UP001501578">
    <property type="component" value="Unassembled WGS sequence"/>
</dbReference>
<gene>
    <name evidence="1" type="ORF">GCM10009560_50530</name>
</gene>
<dbReference type="EMBL" id="BAAAHQ010000025">
    <property type="protein sequence ID" value="GAA0939657.1"/>
    <property type="molecule type" value="Genomic_DNA"/>
</dbReference>
<evidence type="ECO:0000313" key="2">
    <source>
        <dbReference type="Proteomes" id="UP001501578"/>
    </source>
</evidence>
<name>A0ABN1Q9T4_9ACTN</name>
<proteinExistence type="predicted"/>
<reference evidence="1 2" key="1">
    <citation type="journal article" date="2019" name="Int. J. Syst. Evol. Microbiol.">
        <title>The Global Catalogue of Microorganisms (GCM) 10K type strain sequencing project: providing services to taxonomists for standard genome sequencing and annotation.</title>
        <authorList>
            <consortium name="The Broad Institute Genomics Platform"/>
            <consortium name="The Broad Institute Genome Sequencing Center for Infectious Disease"/>
            <person name="Wu L."/>
            <person name="Ma J."/>
        </authorList>
    </citation>
    <scope>NUCLEOTIDE SEQUENCE [LARGE SCALE GENOMIC DNA]</scope>
    <source>
        <strain evidence="1 2">JCM 11136</strain>
    </source>
</reference>